<dbReference type="PANTHER" id="PTHR43420">
    <property type="entry name" value="ACETYLTRANSFERASE"/>
    <property type="match status" value="1"/>
</dbReference>
<dbReference type="PANTHER" id="PTHR43420:SF12">
    <property type="entry name" value="N-ACETYLTRANSFERASE DOMAIN-CONTAINING PROTEIN"/>
    <property type="match status" value="1"/>
</dbReference>
<dbReference type="EMBL" id="DXBJ01000020">
    <property type="protein sequence ID" value="HIZ57500.1"/>
    <property type="molecule type" value="Genomic_DNA"/>
</dbReference>
<evidence type="ECO:0000313" key="5">
    <source>
        <dbReference type="Proteomes" id="UP000824065"/>
    </source>
</evidence>
<evidence type="ECO:0000259" key="3">
    <source>
        <dbReference type="PROSITE" id="PS51186"/>
    </source>
</evidence>
<proteinExistence type="predicted"/>
<dbReference type="Gene3D" id="3.40.630.30">
    <property type="match status" value="1"/>
</dbReference>
<sequence>MVHLQLYNGEQEAAVSLIQSFWRCHSFVEQTEAEALQDLQAWTAGKHSFSFILSEGERVGFLHLGSRGGPADWLETLFVLPAWQNRGIGTAAVRLAEEIVQSYSDFLHIEAVARNEGAIRLYRRLGYDCLNSIIIRKDFRDNGFKCARTETLYGLPFEIRKKD</sequence>
<evidence type="ECO:0000256" key="2">
    <source>
        <dbReference type="ARBA" id="ARBA00023315"/>
    </source>
</evidence>
<accession>A0A9D2FED4</accession>
<evidence type="ECO:0000256" key="1">
    <source>
        <dbReference type="ARBA" id="ARBA00022679"/>
    </source>
</evidence>
<keyword evidence="2" id="KW-0012">Acyltransferase</keyword>
<dbReference type="CDD" id="cd04301">
    <property type="entry name" value="NAT_SF"/>
    <property type="match status" value="1"/>
</dbReference>
<dbReference type="GO" id="GO:0016747">
    <property type="term" value="F:acyltransferase activity, transferring groups other than amino-acyl groups"/>
    <property type="evidence" value="ECO:0007669"/>
    <property type="project" value="InterPro"/>
</dbReference>
<dbReference type="Proteomes" id="UP000824065">
    <property type="component" value="Unassembled WGS sequence"/>
</dbReference>
<dbReference type="InterPro" id="IPR016181">
    <property type="entry name" value="Acyl_CoA_acyltransferase"/>
</dbReference>
<evidence type="ECO:0000313" key="4">
    <source>
        <dbReference type="EMBL" id="HIZ57500.1"/>
    </source>
</evidence>
<dbReference type="Pfam" id="PF00583">
    <property type="entry name" value="Acetyltransf_1"/>
    <property type="match status" value="1"/>
</dbReference>
<keyword evidence="1" id="KW-0808">Transferase</keyword>
<reference evidence="4" key="1">
    <citation type="journal article" date="2021" name="PeerJ">
        <title>Extensive microbial diversity within the chicken gut microbiome revealed by metagenomics and culture.</title>
        <authorList>
            <person name="Gilroy R."/>
            <person name="Ravi A."/>
            <person name="Getino M."/>
            <person name="Pursley I."/>
            <person name="Horton D.L."/>
            <person name="Alikhan N.F."/>
            <person name="Baker D."/>
            <person name="Gharbi K."/>
            <person name="Hall N."/>
            <person name="Watson M."/>
            <person name="Adriaenssens E.M."/>
            <person name="Foster-Nyarko E."/>
            <person name="Jarju S."/>
            <person name="Secka A."/>
            <person name="Antonio M."/>
            <person name="Oren A."/>
            <person name="Chaudhuri R.R."/>
            <person name="La Ragione R."/>
            <person name="Hildebrand F."/>
            <person name="Pallen M.J."/>
        </authorList>
    </citation>
    <scope>NUCLEOTIDE SEQUENCE</scope>
    <source>
        <strain evidence="4">ChiBcec16-3735</strain>
    </source>
</reference>
<dbReference type="PROSITE" id="PS51186">
    <property type="entry name" value="GNAT"/>
    <property type="match status" value="1"/>
</dbReference>
<dbReference type="InterPro" id="IPR050680">
    <property type="entry name" value="YpeA/RimI_acetyltransf"/>
</dbReference>
<name>A0A9D2FED4_9FIRM</name>
<reference evidence="4" key="2">
    <citation type="submission" date="2021-04" db="EMBL/GenBank/DDBJ databases">
        <authorList>
            <person name="Gilroy R."/>
        </authorList>
    </citation>
    <scope>NUCLEOTIDE SEQUENCE</scope>
    <source>
        <strain evidence="4">ChiBcec16-3735</strain>
    </source>
</reference>
<organism evidence="4 5">
    <name type="scientific">Candidatus Faecalibacterium gallistercoris</name>
    <dbReference type="NCBI Taxonomy" id="2838579"/>
    <lineage>
        <taxon>Bacteria</taxon>
        <taxon>Bacillati</taxon>
        <taxon>Bacillota</taxon>
        <taxon>Clostridia</taxon>
        <taxon>Eubacteriales</taxon>
        <taxon>Oscillospiraceae</taxon>
        <taxon>Faecalibacterium</taxon>
    </lineage>
</organism>
<gene>
    <name evidence="4" type="ORF">H9725_02780</name>
</gene>
<dbReference type="AlphaFoldDB" id="A0A9D2FED4"/>
<dbReference type="InterPro" id="IPR000182">
    <property type="entry name" value="GNAT_dom"/>
</dbReference>
<protein>
    <submittedName>
        <fullName evidence="4">GNAT family N-acetyltransferase</fullName>
    </submittedName>
</protein>
<dbReference type="SUPFAM" id="SSF55729">
    <property type="entry name" value="Acyl-CoA N-acyltransferases (Nat)"/>
    <property type="match status" value="1"/>
</dbReference>
<feature type="domain" description="N-acetyltransferase" evidence="3">
    <location>
        <begin position="4"/>
        <end position="163"/>
    </location>
</feature>
<comment type="caution">
    <text evidence="4">The sequence shown here is derived from an EMBL/GenBank/DDBJ whole genome shotgun (WGS) entry which is preliminary data.</text>
</comment>